<evidence type="ECO:0000259" key="1">
    <source>
        <dbReference type="PROSITE" id="PS50181"/>
    </source>
</evidence>
<organism evidence="2 3">
    <name type="scientific">Capsella rubella</name>
    <dbReference type="NCBI Taxonomy" id="81985"/>
    <lineage>
        <taxon>Eukaryota</taxon>
        <taxon>Viridiplantae</taxon>
        <taxon>Streptophyta</taxon>
        <taxon>Embryophyta</taxon>
        <taxon>Tracheophyta</taxon>
        <taxon>Spermatophyta</taxon>
        <taxon>Magnoliopsida</taxon>
        <taxon>eudicotyledons</taxon>
        <taxon>Gunneridae</taxon>
        <taxon>Pentapetalae</taxon>
        <taxon>rosids</taxon>
        <taxon>malvids</taxon>
        <taxon>Brassicales</taxon>
        <taxon>Brassicaceae</taxon>
        <taxon>Camelineae</taxon>
        <taxon>Capsella</taxon>
    </lineage>
</organism>
<dbReference type="NCBIfam" id="TIGR01640">
    <property type="entry name" value="F_box_assoc_1"/>
    <property type="match status" value="1"/>
</dbReference>
<dbReference type="PANTHER" id="PTHR31111:SF111">
    <property type="entry name" value="F-BOX DOMAIN-CONTAINING PROTEIN"/>
    <property type="match status" value="1"/>
</dbReference>
<dbReference type="Pfam" id="PF08268">
    <property type="entry name" value="FBA_3"/>
    <property type="match status" value="1"/>
</dbReference>
<reference evidence="3" key="1">
    <citation type="journal article" date="2013" name="Nat. Genet.">
        <title>The Capsella rubella genome and the genomic consequences of rapid mating system evolution.</title>
        <authorList>
            <person name="Slotte T."/>
            <person name="Hazzouri K.M."/>
            <person name="Agren J.A."/>
            <person name="Koenig D."/>
            <person name="Maumus F."/>
            <person name="Guo Y.L."/>
            <person name="Steige K."/>
            <person name="Platts A.E."/>
            <person name="Escobar J.S."/>
            <person name="Newman L.K."/>
            <person name="Wang W."/>
            <person name="Mandakova T."/>
            <person name="Vello E."/>
            <person name="Smith L.M."/>
            <person name="Henz S.R."/>
            <person name="Steffen J."/>
            <person name="Takuno S."/>
            <person name="Brandvain Y."/>
            <person name="Coop G."/>
            <person name="Andolfatto P."/>
            <person name="Hu T.T."/>
            <person name="Blanchette M."/>
            <person name="Clark R.M."/>
            <person name="Quesneville H."/>
            <person name="Nordborg M."/>
            <person name="Gaut B.S."/>
            <person name="Lysak M.A."/>
            <person name="Jenkins J."/>
            <person name="Grimwood J."/>
            <person name="Chapman J."/>
            <person name="Prochnik S."/>
            <person name="Shu S."/>
            <person name="Rokhsar D."/>
            <person name="Schmutz J."/>
            <person name="Weigel D."/>
            <person name="Wright S.I."/>
        </authorList>
    </citation>
    <scope>NUCLEOTIDE SEQUENCE [LARGE SCALE GENOMIC DNA]</scope>
    <source>
        <strain evidence="3">cv. Monte Gargano</strain>
    </source>
</reference>
<dbReference type="Proteomes" id="UP000029121">
    <property type="component" value="Unassembled WGS sequence"/>
</dbReference>
<keyword evidence="3" id="KW-1185">Reference proteome</keyword>
<feature type="domain" description="F-box" evidence="1">
    <location>
        <begin position="14"/>
        <end position="60"/>
    </location>
</feature>
<dbReference type="SUPFAM" id="SSF81383">
    <property type="entry name" value="F-box domain"/>
    <property type="match status" value="1"/>
</dbReference>
<protein>
    <recommendedName>
        <fullName evidence="1">F-box domain-containing protein</fullName>
    </recommendedName>
</protein>
<dbReference type="AlphaFoldDB" id="R0IQF2"/>
<proteinExistence type="predicted"/>
<dbReference type="KEGG" id="crb:17898987"/>
<evidence type="ECO:0000313" key="2">
    <source>
        <dbReference type="EMBL" id="EOA39453.1"/>
    </source>
</evidence>
<accession>R0IQF2</accession>
<sequence>MKREDEDEKETKPSELLDSLPIELKMDILTRLPAKSLMKFRYVSKMWSSFIRSQELINSFSSKSSTQTRFILALSNDGNFSEPEGNLSFYFSFSDDAEESSCLVPNLEMAMPVISNHISGSCTSVHGILAVIHSFQLILCNPSTEQVIKLTPGYAGFVGYDPINDQHKVLSLLNQFSDDPVEHKVLTLGVGGGWRRIQGLNQFYTAVSMGVCINGFVFYGAYSPTPPSNPGIVCFDVRFERLSYIKAPEILVHYGNASIFIEYKGKLASIVRDPFGYFNEFDLWILEDVERHNWSKQTCVFPFSVWDSLGVMKMCIPGTNKADEIIMAPKSLSHKVQPFYIFYYNVETRNIRRVRLLGIGDNEEFRTCYELNYRSNVNIATHHFE</sequence>
<dbReference type="PROSITE" id="PS50181">
    <property type="entry name" value="FBOX"/>
    <property type="match status" value="1"/>
</dbReference>
<dbReference type="InterPro" id="IPR017451">
    <property type="entry name" value="F-box-assoc_interact_dom"/>
</dbReference>
<name>R0IQF2_9BRAS</name>
<dbReference type="EMBL" id="KB870805">
    <property type="protein sequence ID" value="EOA39453.1"/>
    <property type="molecule type" value="Genomic_DNA"/>
</dbReference>
<dbReference type="InterPro" id="IPR036047">
    <property type="entry name" value="F-box-like_dom_sf"/>
</dbReference>
<evidence type="ECO:0000313" key="3">
    <source>
        <dbReference type="Proteomes" id="UP000029121"/>
    </source>
</evidence>
<dbReference type="PANTHER" id="PTHR31111">
    <property type="entry name" value="BNAA05G37150D PROTEIN-RELATED"/>
    <property type="match status" value="1"/>
</dbReference>
<gene>
    <name evidence="2" type="ORF">CARUB_v10012646mg</name>
</gene>
<dbReference type="Pfam" id="PF00646">
    <property type="entry name" value="F-box"/>
    <property type="match status" value="1"/>
</dbReference>
<dbReference type="InterPro" id="IPR013187">
    <property type="entry name" value="F-box-assoc_dom_typ3"/>
</dbReference>
<dbReference type="SMART" id="SM00256">
    <property type="entry name" value="FBOX"/>
    <property type="match status" value="1"/>
</dbReference>
<feature type="non-terminal residue" evidence="2">
    <location>
        <position position="385"/>
    </location>
</feature>
<dbReference type="InterPro" id="IPR001810">
    <property type="entry name" value="F-box_dom"/>
</dbReference>
<dbReference type="Gene3D" id="1.20.1280.50">
    <property type="match status" value="1"/>
</dbReference>
<dbReference type="OrthoDB" id="1108318at2759"/>